<dbReference type="EMBL" id="SNRY01009631">
    <property type="protein sequence ID" value="KAA6306805.1"/>
    <property type="molecule type" value="Genomic_DNA"/>
</dbReference>
<evidence type="ECO:0000313" key="1">
    <source>
        <dbReference type="EMBL" id="KAA6306805.1"/>
    </source>
</evidence>
<sequence>IGYYRVFPFFLIIVYFSYKSKLFRFSNLLANLRYGVGLSATMLLRGTSKSIVADSPRMLPSYSSFGI</sequence>
<organism evidence="1">
    <name type="scientific">termite gut metagenome</name>
    <dbReference type="NCBI Taxonomy" id="433724"/>
    <lineage>
        <taxon>unclassified sequences</taxon>
        <taxon>metagenomes</taxon>
        <taxon>organismal metagenomes</taxon>
    </lineage>
</organism>
<feature type="non-terminal residue" evidence="1">
    <location>
        <position position="1"/>
    </location>
</feature>
<protein>
    <submittedName>
        <fullName evidence="1">Uncharacterized protein</fullName>
    </submittedName>
</protein>
<reference evidence="1" key="1">
    <citation type="submission" date="2019-03" db="EMBL/GenBank/DDBJ databases">
        <title>Single cell metagenomics reveals metabolic interactions within the superorganism composed of flagellate Streblomastix strix and complex community of Bacteroidetes bacteria on its surface.</title>
        <authorList>
            <person name="Treitli S.C."/>
            <person name="Kolisko M."/>
            <person name="Husnik F."/>
            <person name="Keeling P."/>
            <person name="Hampl V."/>
        </authorList>
    </citation>
    <scope>NUCLEOTIDE SEQUENCE</scope>
    <source>
        <strain evidence="1">STM</strain>
    </source>
</reference>
<comment type="caution">
    <text evidence="1">The sequence shown here is derived from an EMBL/GenBank/DDBJ whole genome shotgun (WGS) entry which is preliminary data.</text>
</comment>
<name>A0A5J4PBD8_9ZZZZ</name>
<proteinExistence type="predicted"/>
<dbReference type="AlphaFoldDB" id="A0A5J4PBD8"/>
<accession>A0A5J4PBD8</accession>
<gene>
    <name evidence="1" type="ORF">EZS27_041532</name>
</gene>